<protein>
    <recommendedName>
        <fullName evidence="4">4-vinyl reductase 4VR domain-containing protein</fullName>
    </recommendedName>
</protein>
<evidence type="ECO:0000256" key="1">
    <source>
        <dbReference type="SAM" id="MobiDB-lite"/>
    </source>
</evidence>
<feature type="compositionally biased region" description="Low complexity" evidence="1">
    <location>
        <begin position="19"/>
        <end position="28"/>
    </location>
</feature>
<feature type="compositionally biased region" description="Basic and acidic residues" evidence="1">
    <location>
        <begin position="1"/>
        <end position="18"/>
    </location>
</feature>
<dbReference type="Proteomes" id="UP000001935">
    <property type="component" value="Chromosome"/>
</dbReference>
<gene>
    <name evidence="2" type="ordered locus">Adeh_2868</name>
</gene>
<dbReference type="SUPFAM" id="SSF111126">
    <property type="entry name" value="Ligand-binding domain in the NO signalling and Golgi transport"/>
    <property type="match status" value="1"/>
</dbReference>
<dbReference type="NCBIfam" id="TIGR02265">
    <property type="entry name" value="Mxa_TIGR02265"/>
    <property type="match status" value="1"/>
</dbReference>
<dbReference type="AlphaFoldDB" id="Q2IDI0"/>
<sequence>MFRDRTARSTFDGVHRSGADAASAAGRAPGPTCTHASVVRIRGLRAGARGSRPVRWRAMTTTATATRAIGKVKGTLLVSRMNYLRAQGSESAERVLRRLTVADQAVLRGTLDPVAWYPADLLIRVELTIAALLARGDRSAMFLAMGRHTAETNLAPAGAHRAYLREGEPHHLLRSVPALYAASHTSGSRTYEPSGARAAVVRTHGGDEVTADDCLTAVGWLGRAIELSGGKAVKVVETHCRARGAASCEYRCEWT</sequence>
<accession>Q2IDI0</accession>
<proteinExistence type="predicted"/>
<name>Q2IDI0_ANADE</name>
<dbReference type="STRING" id="290397.Adeh_2868"/>
<evidence type="ECO:0000313" key="2">
    <source>
        <dbReference type="EMBL" id="ABC82638.1"/>
    </source>
</evidence>
<dbReference type="EMBL" id="CP000251">
    <property type="protein sequence ID" value="ABC82638.1"/>
    <property type="molecule type" value="Genomic_DNA"/>
</dbReference>
<dbReference type="KEGG" id="ade:Adeh_2868"/>
<dbReference type="InterPro" id="IPR011751">
    <property type="entry name" value="Mxa_paralog_2265"/>
</dbReference>
<evidence type="ECO:0000313" key="3">
    <source>
        <dbReference type="Proteomes" id="UP000001935"/>
    </source>
</evidence>
<dbReference type="InterPro" id="IPR024096">
    <property type="entry name" value="NO_sig/Golgi_transp_ligand-bd"/>
</dbReference>
<organism evidence="2 3">
    <name type="scientific">Anaeromyxobacter dehalogenans (strain 2CP-C)</name>
    <dbReference type="NCBI Taxonomy" id="290397"/>
    <lineage>
        <taxon>Bacteria</taxon>
        <taxon>Pseudomonadati</taxon>
        <taxon>Myxococcota</taxon>
        <taxon>Myxococcia</taxon>
        <taxon>Myxococcales</taxon>
        <taxon>Cystobacterineae</taxon>
        <taxon>Anaeromyxobacteraceae</taxon>
        <taxon>Anaeromyxobacter</taxon>
    </lineage>
</organism>
<evidence type="ECO:0008006" key="4">
    <source>
        <dbReference type="Google" id="ProtNLM"/>
    </source>
</evidence>
<dbReference type="HOGENOM" id="CLU_110257_0_0_7"/>
<feature type="region of interest" description="Disordered" evidence="1">
    <location>
        <begin position="1"/>
        <end position="33"/>
    </location>
</feature>
<reference evidence="2" key="1">
    <citation type="submission" date="2006-01" db="EMBL/GenBank/DDBJ databases">
        <title>Complete sequence of Anaeromyxobacter dehalogenans 2CP-C.</title>
        <authorList>
            <consortium name="US DOE Joint Genome Institute"/>
            <person name="Copeland A."/>
            <person name="Lucas S."/>
            <person name="Lapidus A."/>
            <person name="Barry K."/>
            <person name="Detter J.C."/>
            <person name="Glavina T."/>
            <person name="Hammon N."/>
            <person name="Israni S."/>
            <person name="Pitluck S."/>
            <person name="Brettin T."/>
            <person name="Bruce D."/>
            <person name="Han C."/>
            <person name="Tapia R."/>
            <person name="Gilna P."/>
            <person name="Kiss H."/>
            <person name="Schmutz J."/>
            <person name="Larimer F."/>
            <person name="Land M."/>
            <person name="Kyrpides N."/>
            <person name="Anderson I."/>
            <person name="Sanford R.A."/>
            <person name="Ritalahti K.M."/>
            <person name="Thomas H.S."/>
            <person name="Kirby J.R."/>
            <person name="Zhulin I.B."/>
            <person name="Loeffler F.E."/>
            <person name="Richardson P."/>
        </authorList>
    </citation>
    <scope>NUCLEOTIDE SEQUENCE</scope>
    <source>
        <strain evidence="2">2CP-C</strain>
    </source>
</reference>